<reference evidence="3 4" key="1">
    <citation type="submission" date="2019-07" db="EMBL/GenBank/DDBJ databases">
        <title>De Novo Assembly of kiwifruit Actinidia rufa.</title>
        <authorList>
            <person name="Sugita-Konishi S."/>
            <person name="Sato K."/>
            <person name="Mori E."/>
            <person name="Abe Y."/>
            <person name="Kisaki G."/>
            <person name="Hamano K."/>
            <person name="Suezawa K."/>
            <person name="Otani M."/>
            <person name="Fukuda T."/>
            <person name="Manabe T."/>
            <person name="Gomi K."/>
            <person name="Tabuchi M."/>
            <person name="Akimitsu K."/>
            <person name="Kataoka I."/>
        </authorList>
    </citation>
    <scope>NUCLEOTIDE SEQUENCE [LARGE SCALE GENOMIC DNA]</scope>
    <source>
        <strain evidence="4">cv. Fuchu</strain>
    </source>
</reference>
<keyword evidence="1" id="KW-0175">Coiled coil</keyword>
<comment type="caution">
    <text evidence="3">The sequence shown here is derived from an EMBL/GenBank/DDBJ whole genome shotgun (WGS) entry which is preliminary data.</text>
</comment>
<evidence type="ECO:0000256" key="2">
    <source>
        <dbReference type="SAM" id="MobiDB-lite"/>
    </source>
</evidence>
<gene>
    <name evidence="3" type="ORF">Acr_24g0006750</name>
</gene>
<organism evidence="3 4">
    <name type="scientific">Actinidia rufa</name>
    <dbReference type="NCBI Taxonomy" id="165716"/>
    <lineage>
        <taxon>Eukaryota</taxon>
        <taxon>Viridiplantae</taxon>
        <taxon>Streptophyta</taxon>
        <taxon>Embryophyta</taxon>
        <taxon>Tracheophyta</taxon>
        <taxon>Spermatophyta</taxon>
        <taxon>Magnoliopsida</taxon>
        <taxon>eudicotyledons</taxon>
        <taxon>Gunneridae</taxon>
        <taxon>Pentapetalae</taxon>
        <taxon>asterids</taxon>
        <taxon>Ericales</taxon>
        <taxon>Actinidiaceae</taxon>
        <taxon>Actinidia</taxon>
    </lineage>
</organism>
<proteinExistence type="predicted"/>
<name>A0A7J0GUG6_9ERIC</name>
<accession>A0A7J0GUG6</accession>
<evidence type="ECO:0000256" key="1">
    <source>
        <dbReference type="SAM" id="Coils"/>
    </source>
</evidence>
<evidence type="ECO:0000313" key="4">
    <source>
        <dbReference type="Proteomes" id="UP000585474"/>
    </source>
</evidence>
<feature type="region of interest" description="Disordered" evidence="2">
    <location>
        <begin position="1"/>
        <end position="26"/>
    </location>
</feature>
<dbReference type="AlphaFoldDB" id="A0A7J0GUG6"/>
<sequence>MLPPNDKKKGSSTKALVKSRAMSSAAARRKVVPALALREGTSVNPSAILGLKASVLENLAMAEKLLEGVIPPTDKEDAIVLRSSLADATVERLEKEVAELKKKEALVKKSVIEEYKSLDDFQEAFEFVASRYFGEGFDFCKRQIGHLHLDIDIQDIGIDAELLEEDEEESGDEEEEKEGQ</sequence>
<protein>
    <submittedName>
        <fullName evidence="3">Uncharacterized protein</fullName>
    </submittedName>
</protein>
<dbReference type="EMBL" id="BJWL01000024">
    <property type="protein sequence ID" value="GFZ14485.1"/>
    <property type="molecule type" value="Genomic_DNA"/>
</dbReference>
<keyword evidence="4" id="KW-1185">Reference proteome</keyword>
<dbReference type="Proteomes" id="UP000585474">
    <property type="component" value="Unassembled WGS sequence"/>
</dbReference>
<evidence type="ECO:0000313" key="3">
    <source>
        <dbReference type="EMBL" id="GFZ14485.1"/>
    </source>
</evidence>
<feature type="coiled-coil region" evidence="1">
    <location>
        <begin position="83"/>
        <end position="110"/>
    </location>
</feature>